<comment type="caution">
    <text evidence="2">The sequence shown here is derived from an EMBL/GenBank/DDBJ whole genome shotgun (WGS) entry which is preliminary data.</text>
</comment>
<keyword evidence="1" id="KW-0472">Membrane</keyword>
<feature type="transmembrane region" description="Helical" evidence="1">
    <location>
        <begin position="176"/>
        <end position="199"/>
    </location>
</feature>
<feature type="transmembrane region" description="Helical" evidence="1">
    <location>
        <begin position="116"/>
        <end position="135"/>
    </location>
</feature>
<sequence length="428" mass="47770">MTLCDQCVDHSEDGIRCFICGEELESLGAGHDITPFWRRLDKAFKYPMNRETMLLIVIASVVSSFGALIGGISGFVLGLIVTAATTKFSFMCLQHTADGKLECPEAKESLSGGLKIVLHFIAIFIFISLMIYGVSQSLGETASVIAILFWTISLPAIFVSYARNESIIDAINPIEIIKLVSALGGSYFLLLLFLSIMAASVGTLNHILSDFYFFSTVLQSIVSYYYLVVIFHLMGYLIFQKQKKLGFVSRFDDDDALFSRPESQRESAKLNVLAKAGKFDELEATFRDLVKSNPDDLFLSQKMMDFFEAAKKYDRVDSYFPGYLDLIEKNNRAGQAVILYQKLTHKNPDYQLATAETRFRLANLCLAASKPALAVKLINGIHRDHPDFTDMVAAYETMLAALKEIPGRGMQAEKCEQLLEKLRGKFAS</sequence>
<proteinExistence type="predicted"/>
<evidence type="ECO:0000313" key="3">
    <source>
        <dbReference type="Proteomes" id="UP000002171"/>
    </source>
</evidence>
<dbReference type="InterPro" id="IPR011990">
    <property type="entry name" value="TPR-like_helical_dom_sf"/>
</dbReference>
<evidence type="ECO:0000256" key="1">
    <source>
        <dbReference type="SAM" id="Phobius"/>
    </source>
</evidence>
<dbReference type="AlphaFoldDB" id="A0A7U8C365"/>
<dbReference type="SUPFAM" id="SSF48452">
    <property type="entry name" value="TPR-like"/>
    <property type="match status" value="1"/>
</dbReference>
<evidence type="ECO:0000313" key="2">
    <source>
        <dbReference type="EMBL" id="EAR60645.1"/>
    </source>
</evidence>
<dbReference type="Proteomes" id="UP000002171">
    <property type="component" value="Unassembled WGS sequence"/>
</dbReference>
<feature type="transmembrane region" description="Helical" evidence="1">
    <location>
        <begin position="54"/>
        <end position="81"/>
    </location>
</feature>
<reference evidence="2 3" key="1">
    <citation type="submission" date="2006-02" db="EMBL/GenBank/DDBJ databases">
        <authorList>
            <person name="Pinhassi J."/>
            <person name="Pedros-Alio C."/>
            <person name="Ferriera S."/>
            <person name="Johnson J."/>
            <person name="Kravitz S."/>
            <person name="Halpern A."/>
            <person name="Remington K."/>
            <person name="Beeson K."/>
            <person name="Tran B."/>
            <person name="Rogers Y.-H."/>
            <person name="Friedman R."/>
            <person name="Venter J.C."/>
        </authorList>
    </citation>
    <scope>NUCLEOTIDE SEQUENCE [LARGE SCALE GENOMIC DNA]</scope>
    <source>
        <strain evidence="2 3">MED92</strain>
    </source>
</reference>
<keyword evidence="1" id="KW-0812">Transmembrane</keyword>
<feature type="transmembrane region" description="Helical" evidence="1">
    <location>
        <begin position="211"/>
        <end position="239"/>
    </location>
</feature>
<gene>
    <name evidence="2" type="ORF">MED92_09581</name>
</gene>
<feature type="transmembrane region" description="Helical" evidence="1">
    <location>
        <begin position="141"/>
        <end position="164"/>
    </location>
</feature>
<dbReference type="EMBL" id="AAOW01000015">
    <property type="protein sequence ID" value="EAR60645.1"/>
    <property type="molecule type" value="Genomic_DNA"/>
</dbReference>
<keyword evidence="3" id="KW-1185">Reference proteome</keyword>
<organism evidence="2 3">
    <name type="scientific">Neptuniibacter caesariensis</name>
    <dbReference type="NCBI Taxonomy" id="207954"/>
    <lineage>
        <taxon>Bacteria</taxon>
        <taxon>Pseudomonadati</taxon>
        <taxon>Pseudomonadota</taxon>
        <taxon>Gammaproteobacteria</taxon>
        <taxon>Oceanospirillales</taxon>
        <taxon>Oceanospirillaceae</taxon>
        <taxon>Neptuniibacter</taxon>
    </lineage>
</organism>
<name>A0A7U8C365_NEPCE</name>
<protein>
    <submittedName>
        <fullName evidence="2">Putative membrane protein</fullName>
    </submittedName>
</protein>
<accession>A0A7U8C365</accession>
<keyword evidence="1" id="KW-1133">Transmembrane helix</keyword>
<dbReference type="Gene3D" id="1.25.40.10">
    <property type="entry name" value="Tetratricopeptide repeat domain"/>
    <property type="match status" value="1"/>
</dbReference>